<evidence type="ECO:0000256" key="13">
    <source>
        <dbReference type="ARBA" id="ARBA00022833"/>
    </source>
</evidence>
<sequence>MASVSSSGAPFAGQADIIRASQKDEHYSRILRERLLAVAEAAAGYRWTSRWKRELVLVGDMLYFVATAVMASRTLGEEYCDLMQVSSDSKESASSRRRLVGVLLRFVPVYLLGKMIGLTRRRRRLSRWHHLLAEINDAVLPNVWRLHLGWFFLRGHFLHVDKRFVSIRYLFLSSARRPRTPQVLLGVILIAQGLVGLYRGSKGVWAAARRMHPALATRIEALCEWRGGNGDKREGERGAAAAAAAAAAEAAKDDDGREEGGTAPLLRMKLGPSDVPDIVPATCLFCLGVCRDPTATACGHVFCWDCIASWASSNPSCPVCRSSCQCQQLLSLYHYAPSKSLLRNESRHSQ</sequence>
<dbReference type="InParanoid" id="A0A0G4GA00"/>
<keyword evidence="8" id="KW-0808">Transferase</keyword>
<dbReference type="PANTHER" id="PTHR23350">
    <property type="entry name" value="PEROXISOME ASSEMBLY PROTEIN 10"/>
    <property type="match status" value="1"/>
</dbReference>
<keyword evidence="10" id="KW-0479">Metal-binding</keyword>
<evidence type="ECO:0000256" key="17">
    <source>
        <dbReference type="ARBA" id="ARBA00023140"/>
    </source>
</evidence>
<evidence type="ECO:0000313" key="21">
    <source>
        <dbReference type="Proteomes" id="UP000041254"/>
    </source>
</evidence>
<evidence type="ECO:0000259" key="19">
    <source>
        <dbReference type="PROSITE" id="PS50089"/>
    </source>
</evidence>
<organism evidence="20 21">
    <name type="scientific">Vitrella brassicaformis (strain CCMP3155)</name>
    <dbReference type="NCBI Taxonomy" id="1169540"/>
    <lineage>
        <taxon>Eukaryota</taxon>
        <taxon>Sar</taxon>
        <taxon>Alveolata</taxon>
        <taxon>Colpodellida</taxon>
        <taxon>Vitrellaceae</taxon>
        <taxon>Vitrella</taxon>
    </lineage>
</organism>
<evidence type="ECO:0000256" key="7">
    <source>
        <dbReference type="ARBA" id="ARBA00022593"/>
    </source>
</evidence>
<evidence type="ECO:0000256" key="5">
    <source>
        <dbReference type="ARBA" id="ARBA00012483"/>
    </source>
</evidence>
<dbReference type="SMART" id="SM00184">
    <property type="entry name" value="RING"/>
    <property type="match status" value="1"/>
</dbReference>
<gene>
    <name evidence="20" type="ORF">Vbra_22071</name>
</gene>
<comment type="similarity">
    <text evidence="4">Belongs to the pex2/pex10/pex12 family.</text>
</comment>
<comment type="pathway">
    <text evidence="3">Protein modification; protein ubiquitination.</text>
</comment>
<keyword evidence="12" id="KW-0833">Ubl conjugation pathway</keyword>
<dbReference type="InterPro" id="IPR025654">
    <property type="entry name" value="PEX2/10"/>
</dbReference>
<evidence type="ECO:0000256" key="12">
    <source>
        <dbReference type="ARBA" id="ARBA00022786"/>
    </source>
</evidence>
<evidence type="ECO:0000256" key="8">
    <source>
        <dbReference type="ARBA" id="ARBA00022679"/>
    </source>
</evidence>
<dbReference type="PROSITE" id="PS50089">
    <property type="entry name" value="ZF_RING_2"/>
    <property type="match status" value="1"/>
</dbReference>
<keyword evidence="6" id="KW-0813">Transport</keyword>
<proteinExistence type="inferred from homology"/>
<dbReference type="PANTHER" id="PTHR23350:SF0">
    <property type="entry name" value="PEROXISOME BIOGENESIS FACTOR 10"/>
    <property type="match status" value="1"/>
</dbReference>
<dbReference type="STRING" id="1169540.A0A0G4GA00"/>
<evidence type="ECO:0000256" key="2">
    <source>
        <dbReference type="ARBA" id="ARBA00004585"/>
    </source>
</evidence>
<evidence type="ECO:0000256" key="1">
    <source>
        <dbReference type="ARBA" id="ARBA00000900"/>
    </source>
</evidence>
<dbReference type="GO" id="GO:0008270">
    <property type="term" value="F:zinc ion binding"/>
    <property type="evidence" value="ECO:0007669"/>
    <property type="project" value="UniProtKB-KW"/>
</dbReference>
<evidence type="ECO:0000256" key="16">
    <source>
        <dbReference type="ARBA" id="ARBA00023136"/>
    </source>
</evidence>
<dbReference type="InterPro" id="IPR001841">
    <property type="entry name" value="Znf_RING"/>
</dbReference>
<evidence type="ECO:0000256" key="10">
    <source>
        <dbReference type="ARBA" id="ARBA00022723"/>
    </source>
</evidence>
<protein>
    <recommendedName>
        <fullName evidence="5">RING-type E3 ubiquitin transferase</fullName>
        <ecNumber evidence="5">2.3.2.27</ecNumber>
    </recommendedName>
</protein>
<dbReference type="AlphaFoldDB" id="A0A0G4GA00"/>
<dbReference type="InterPro" id="IPR017907">
    <property type="entry name" value="Znf_RING_CS"/>
</dbReference>
<dbReference type="EMBL" id="CDMY01000598">
    <property type="protein sequence ID" value="CEM25361.1"/>
    <property type="molecule type" value="Genomic_DNA"/>
</dbReference>
<dbReference type="PROSITE" id="PS00518">
    <property type="entry name" value="ZF_RING_1"/>
    <property type="match status" value="1"/>
</dbReference>
<evidence type="ECO:0000256" key="15">
    <source>
        <dbReference type="ARBA" id="ARBA00022989"/>
    </source>
</evidence>
<dbReference type="InterPro" id="IPR006845">
    <property type="entry name" value="Pex_N"/>
</dbReference>
<evidence type="ECO:0000256" key="4">
    <source>
        <dbReference type="ARBA" id="ARBA00008704"/>
    </source>
</evidence>
<evidence type="ECO:0000256" key="9">
    <source>
        <dbReference type="ARBA" id="ARBA00022692"/>
    </source>
</evidence>
<keyword evidence="11 18" id="KW-0863">Zinc-finger</keyword>
<dbReference type="VEuPathDB" id="CryptoDB:Vbra_22071"/>
<dbReference type="SUPFAM" id="SSF57850">
    <property type="entry name" value="RING/U-box"/>
    <property type="match status" value="1"/>
</dbReference>
<evidence type="ECO:0000256" key="11">
    <source>
        <dbReference type="ARBA" id="ARBA00022771"/>
    </source>
</evidence>
<dbReference type="InterPro" id="IPR013083">
    <property type="entry name" value="Znf_RING/FYVE/PHD"/>
</dbReference>
<evidence type="ECO:0000256" key="3">
    <source>
        <dbReference type="ARBA" id="ARBA00004906"/>
    </source>
</evidence>
<keyword evidence="7" id="KW-0962">Peroxisome biogenesis</keyword>
<dbReference type="GO" id="GO:0016558">
    <property type="term" value="P:protein import into peroxisome matrix"/>
    <property type="evidence" value="ECO:0007669"/>
    <property type="project" value="InterPro"/>
</dbReference>
<dbReference type="Pfam" id="PF13639">
    <property type="entry name" value="zf-RING_2"/>
    <property type="match status" value="1"/>
</dbReference>
<dbReference type="Gene3D" id="3.30.40.10">
    <property type="entry name" value="Zinc/RING finger domain, C3HC4 (zinc finger)"/>
    <property type="match status" value="1"/>
</dbReference>
<dbReference type="EC" id="2.3.2.27" evidence="5"/>
<keyword evidence="13" id="KW-0862">Zinc</keyword>
<comment type="subcellular location">
    <subcellularLocation>
        <location evidence="2">Peroxisome membrane</location>
        <topology evidence="2">Multi-pass membrane protein</topology>
    </subcellularLocation>
</comment>
<keyword evidence="16" id="KW-0472">Membrane</keyword>
<evidence type="ECO:0000256" key="6">
    <source>
        <dbReference type="ARBA" id="ARBA00022448"/>
    </source>
</evidence>
<evidence type="ECO:0000313" key="20">
    <source>
        <dbReference type="EMBL" id="CEM25361.1"/>
    </source>
</evidence>
<dbReference type="Proteomes" id="UP000041254">
    <property type="component" value="Unassembled WGS sequence"/>
</dbReference>
<keyword evidence="14" id="KW-0653">Protein transport</keyword>
<dbReference type="CDD" id="cd16527">
    <property type="entry name" value="RING-HC_PEX10"/>
    <property type="match status" value="1"/>
</dbReference>
<reference evidence="20 21" key="1">
    <citation type="submission" date="2014-11" db="EMBL/GenBank/DDBJ databases">
        <authorList>
            <person name="Zhu J."/>
            <person name="Qi W."/>
            <person name="Song R."/>
        </authorList>
    </citation>
    <scope>NUCLEOTIDE SEQUENCE [LARGE SCALE GENOMIC DNA]</scope>
</reference>
<comment type="catalytic activity">
    <reaction evidence="1">
        <text>S-ubiquitinyl-[E2 ubiquitin-conjugating enzyme]-L-cysteine + [acceptor protein]-L-lysine = [E2 ubiquitin-conjugating enzyme]-L-cysteine + N(6)-ubiquitinyl-[acceptor protein]-L-lysine.</text>
        <dbReference type="EC" id="2.3.2.27"/>
    </reaction>
</comment>
<evidence type="ECO:0000256" key="14">
    <source>
        <dbReference type="ARBA" id="ARBA00022927"/>
    </source>
</evidence>
<keyword evidence="17" id="KW-0576">Peroxisome</keyword>
<feature type="domain" description="RING-type" evidence="19">
    <location>
        <begin position="283"/>
        <end position="321"/>
    </location>
</feature>
<accession>A0A0G4GA00</accession>
<dbReference type="OrthoDB" id="6270329at2759"/>
<dbReference type="GO" id="GO:0061630">
    <property type="term" value="F:ubiquitin protein ligase activity"/>
    <property type="evidence" value="ECO:0007669"/>
    <property type="project" value="UniProtKB-EC"/>
</dbReference>
<dbReference type="OMA" id="YCDVVQL"/>
<name>A0A0G4GA00_VITBC</name>
<dbReference type="GO" id="GO:0005778">
    <property type="term" value="C:peroxisomal membrane"/>
    <property type="evidence" value="ECO:0007669"/>
    <property type="project" value="UniProtKB-SubCell"/>
</dbReference>
<evidence type="ECO:0000256" key="18">
    <source>
        <dbReference type="PROSITE-ProRule" id="PRU00175"/>
    </source>
</evidence>
<keyword evidence="15" id="KW-1133">Transmembrane helix</keyword>
<keyword evidence="9" id="KW-0812">Transmembrane</keyword>
<dbReference type="Pfam" id="PF04757">
    <property type="entry name" value="Pex2_Pex12"/>
    <property type="match status" value="1"/>
</dbReference>
<keyword evidence="21" id="KW-1185">Reference proteome</keyword>